<dbReference type="Proteomes" id="UP000664122">
    <property type="component" value="Unassembled WGS sequence"/>
</dbReference>
<sequence length="72" mass="7620">MLSAAPTLAFSQDRKDNKSFEVSALQITSLPVPTARAKALAAEPSAAPKQTIRRTAGGIRIVGPVFFPNDPQ</sequence>
<evidence type="ECO:0000313" key="2">
    <source>
        <dbReference type="Proteomes" id="UP000664122"/>
    </source>
</evidence>
<keyword evidence="2" id="KW-1185">Reference proteome</keyword>
<dbReference type="EMBL" id="JAFMPP010000004">
    <property type="protein sequence ID" value="MBO0662239.1"/>
    <property type="molecule type" value="Genomic_DNA"/>
</dbReference>
<evidence type="ECO:0000313" key="1">
    <source>
        <dbReference type="EMBL" id="MBO0662239.1"/>
    </source>
</evidence>
<reference evidence="1" key="1">
    <citation type="submission" date="2021-03" db="EMBL/GenBank/DDBJ databases">
        <title>Whole genome sequence of Jiella sp. CQZ9-1.</title>
        <authorList>
            <person name="Tuo L."/>
        </authorList>
    </citation>
    <scope>NUCLEOTIDE SEQUENCE</scope>
    <source>
        <strain evidence="1">CQZ9-1</strain>
    </source>
</reference>
<accession>A0A939JVA3</accession>
<protein>
    <submittedName>
        <fullName evidence="1">Uncharacterized protein</fullName>
    </submittedName>
</protein>
<comment type="caution">
    <text evidence="1">The sequence shown here is derived from an EMBL/GenBank/DDBJ whole genome shotgun (WGS) entry which is preliminary data.</text>
</comment>
<proteinExistence type="predicted"/>
<name>A0A939JVA3_9HYPH</name>
<gene>
    <name evidence="1" type="ORF">J1C48_06600</name>
</gene>
<organism evidence="1 2">
    <name type="scientific">Jiella flava</name>
    <dbReference type="NCBI Taxonomy" id="2816857"/>
    <lineage>
        <taxon>Bacteria</taxon>
        <taxon>Pseudomonadati</taxon>
        <taxon>Pseudomonadota</taxon>
        <taxon>Alphaproteobacteria</taxon>
        <taxon>Hyphomicrobiales</taxon>
        <taxon>Aurantimonadaceae</taxon>
        <taxon>Jiella</taxon>
    </lineage>
</organism>
<dbReference type="RefSeq" id="WP_207257000.1">
    <property type="nucleotide sequence ID" value="NZ_JAFMPP010000004.1"/>
</dbReference>
<dbReference type="AlphaFoldDB" id="A0A939JVA3"/>